<dbReference type="Pfam" id="PF06144">
    <property type="entry name" value="DNA_pol3_delta"/>
    <property type="match status" value="1"/>
</dbReference>
<dbReference type="RefSeq" id="WP_324779446.1">
    <property type="nucleotide sequence ID" value="NZ_CP141769.1"/>
</dbReference>
<dbReference type="SUPFAM" id="SSF48019">
    <property type="entry name" value="post-AAA+ oligomerization domain-like"/>
    <property type="match status" value="1"/>
</dbReference>
<dbReference type="InterPro" id="IPR008921">
    <property type="entry name" value="DNA_pol3_clamp-load_cplx_C"/>
</dbReference>
<comment type="similarity">
    <text evidence="7">Belongs to the DNA polymerase HolA subunit family.</text>
</comment>
<dbReference type="PANTHER" id="PTHR34388:SF1">
    <property type="entry name" value="DNA POLYMERASE III SUBUNIT DELTA"/>
    <property type="match status" value="1"/>
</dbReference>
<feature type="domain" description="DNA polymerase III delta N-terminal" evidence="9">
    <location>
        <begin position="20"/>
        <end position="138"/>
    </location>
</feature>
<evidence type="ECO:0000256" key="7">
    <source>
        <dbReference type="ARBA" id="ARBA00034754"/>
    </source>
</evidence>
<dbReference type="Gene3D" id="1.10.8.60">
    <property type="match status" value="1"/>
</dbReference>
<dbReference type="Gene3D" id="3.40.50.300">
    <property type="entry name" value="P-loop containing nucleotide triphosphate hydrolases"/>
    <property type="match status" value="1"/>
</dbReference>
<comment type="catalytic activity">
    <reaction evidence="8">
        <text>DNA(n) + a 2'-deoxyribonucleoside 5'-triphosphate = DNA(n+1) + diphosphate</text>
        <dbReference type="Rhea" id="RHEA:22508"/>
        <dbReference type="Rhea" id="RHEA-COMP:17339"/>
        <dbReference type="Rhea" id="RHEA-COMP:17340"/>
        <dbReference type="ChEBI" id="CHEBI:33019"/>
        <dbReference type="ChEBI" id="CHEBI:61560"/>
        <dbReference type="ChEBI" id="CHEBI:173112"/>
        <dbReference type="EC" id="2.7.7.7"/>
    </reaction>
</comment>
<dbReference type="EC" id="2.7.7.7" evidence="1"/>
<dbReference type="Proteomes" id="UP001334732">
    <property type="component" value="Chromosome"/>
</dbReference>
<dbReference type="InterPro" id="IPR010372">
    <property type="entry name" value="DNA_pol3_delta_N"/>
</dbReference>
<sequence>MNVSADRLPDQLARGLAPLYLVVGDEPLAAQEAGDAIRAAARAAGHTERTVFTVQGRYNWQGIFASGDNFSLFAERRLTEIRIPSGKPGIDGAKALETYAAKLPPDTLTLVSLPGLDWKTMQSRWFAALAAAGVVVEARPVDRAALPGWIERRLAKQGLAADRAALEFLADRVEGNLLAAQQEIDKLALLLPSGSVTLADVEHAVVDVSRLEADALADALYAGDGARFAQVVIDLKDSGEAVPAIQWQVSSAVALLLRLKLALAQGDSLPGLMRTLWGRDKQRGPQIERALKRLSLAQVESALTDLALIDRQAKGLERTGDPWDTLLRVGMTLAASAAGRPPDRTR</sequence>
<reference evidence="10 11" key="1">
    <citation type="submission" date="2023-12" db="EMBL/GenBank/DDBJ databases">
        <title>Thiobacillus sedimentum sp. nov., a chemolithoautotrophic sulfur-oxidizing bacterium isolated from freshwater sediment.</title>
        <authorList>
            <person name="Luo J."/>
            <person name="Dai C."/>
        </authorList>
    </citation>
    <scope>NUCLEOTIDE SEQUENCE [LARGE SCALE GENOMIC DNA]</scope>
    <source>
        <strain evidence="10 11">SCUT-2</strain>
    </source>
</reference>
<gene>
    <name evidence="10" type="primary">holA</name>
    <name evidence="10" type="ORF">VA613_13025</name>
</gene>
<accession>A0ABZ1CI94</accession>
<dbReference type="GO" id="GO:0003887">
    <property type="term" value="F:DNA-directed DNA polymerase activity"/>
    <property type="evidence" value="ECO:0007669"/>
    <property type="project" value="UniProtKB-EC"/>
</dbReference>
<evidence type="ECO:0000313" key="10">
    <source>
        <dbReference type="EMBL" id="WRS38914.1"/>
    </source>
</evidence>
<protein>
    <recommendedName>
        <fullName evidence="2">DNA polymerase III subunit delta</fullName>
        <ecNumber evidence="1">2.7.7.7</ecNumber>
    </recommendedName>
</protein>
<dbReference type="Gene3D" id="1.20.272.10">
    <property type="match status" value="1"/>
</dbReference>
<evidence type="ECO:0000256" key="4">
    <source>
        <dbReference type="ARBA" id="ARBA00022695"/>
    </source>
</evidence>
<dbReference type="PANTHER" id="PTHR34388">
    <property type="entry name" value="DNA POLYMERASE III SUBUNIT DELTA"/>
    <property type="match status" value="1"/>
</dbReference>
<keyword evidence="3 10" id="KW-0808">Transferase</keyword>
<dbReference type="SUPFAM" id="SSF52540">
    <property type="entry name" value="P-loop containing nucleoside triphosphate hydrolases"/>
    <property type="match status" value="1"/>
</dbReference>
<evidence type="ECO:0000259" key="9">
    <source>
        <dbReference type="Pfam" id="PF06144"/>
    </source>
</evidence>
<evidence type="ECO:0000256" key="8">
    <source>
        <dbReference type="ARBA" id="ARBA00049244"/>
    </source>
</evidence>
<organism evidence="10 11">
    <name type="scientific">Thiobacillus sedimenti</name>
    <dbReference type="NCBI Taxonomy" id="3110231"/>
    <lineage>
        <taxon>Bacteria</taxon>
        <taxon>Pseudomonadati</taxon>
        <taxon>Pseudomonadota</taxon>
        <taxon>Betaproteobacteria</taxon>
        <taxon>Nitrosomonadales</taxon>
        <taxon>Thiobacillaceae</taxon>
        <taxon>Thiobacillus</taxon>
    </lineage>
</organism>
<keyword evidence="5" id="KW-0235">DNA replication</keyword>
<evidence type="ECO:0000256" key="3">
    <source>
        <dbReference type="ARBA" id="ARBA00022679"/>
    </source>
</evidence>
<evidence type="ECO:0000256" key="5">
    <source>
        <dbReference type="ARBA" id="ARBA00022705"/>
    </source>
</evidence>
<name>A0ABZ1CI94_9PROT</name>
<dbReference type="EMBL" id="CP141769">
    <property type="protein sequence ID" value="WRS38914.1"/>
    <property type="molecule type" value="Genomic_DNA"/>
</dbReference>
<keyword evidence="4 10" id="KW-0548">Nucleotidyltransferase</keyword>
<dbReference type="NCBIfam" id="TIGR01128">
    <property type="entry name" value="holA"/>
    <property type="match status" value="1"/>
</dbReference>
<keyword evidence="11" id="KW-1185">Reference proteome</keyword>
<evidence type="ECO:0000256" key="2">
    <source>
        <dbReference type="ARBA" id="ARBA00017703"/>
    </source>
</evidence>
<proteinExistence type="inferred from homology"/>
<dbReference type="InterPro" id="IPR005790">
    <property type="entry name" value="DNA_polIII_delta"/>
</dbReference>
<dbReference type="InterPro" id="IPR027417">
    <property type="entry name" value="P-loop_NTPase"/>
</dbReference>
<dbReference type="CDD" id="cd18138">
    <property type="entry name" value="HLD_clamp_pol_III_delta"/>
    <property type="match status" value="1"/>
</dbReference>
<evidence type="ECO:0000313" key="11">
    <source>
        <dbReference type="Proteomes" id="UP001334732"/>
    </source>
</evidence>
<evidence type="ECO:0000256" key="1">
    <source>
        <dbReference type="ARBA" id="ARBA00012417"/>
    </source>
</evidence>
<evidence type="ECO:0000256" key="6">
    <source>
        <dbReference type="ARBA" id="ARBA00022932"/>
    </source>
</evidence>
<keyword evidence="6" id="KW-0239">DNA-directed DNA polymerase</keyword>